<keyword evidence="2" id="KW-0812">Transmembrane</keyword>
<dbReference type="AlphaFoldDB" id="X0QWR9"/>
<feature type="compositionally biased region" description="Low complexity" evidence="1">
    <location>
        <begin position="110"/>
        <end position="120"/>
    </location>
</feature>
<sequence length="120" mass="13160">MVRVAAAYPGVRPHVLICILVAYLAWHLRARPGRRRPAPRRPTGRRTPIRSAAAGSTADCKRTTAETCRLVATTGLLAHLDILTRNDLHYGDNSPITDSRRPPPFDDAPSNSSTPSSHWS</sequence>
<feature type="region of interest" description="Disordered" evidence="1">
    <location>
        <begin position="32"/>
        <end position="59"/>
    </location>
</feature>
<keyword evidence="2" id="KW-1133">Transmembrane helix</keyword>
<proteinExistence type="predicted"/>
<feature type="transmembrane region" description="Helical" evidence="2">
    <location>
        <begin position="6"/>
        <end position="26"/>
    </location>
</feature>
<evidence type="ECO:0000256" key="2">
    <source>
        <dbReference type="SAM" id="Phobius"/>
    </source>
</evidence>
<evidence type="ECO:0000256" key="1">
    <source>
        <dbReference type="SAM" id="MobiDB-lite"/>
    </source>
</evidence>
<keyword evidence="4" id="KW-1185">Reference proteome</keyword>
<name>X0QWR9_RHOWR</name>
<evidence type="ECO:0000313" key="4">
    <source>
        <dbReference type="Proteomes" id="UP000019491"/>
    </source>
</evidence>
<dbReference type="EMBL" id="BAWF01000005">
    <property type="protein sequence ID" value="GAF43030.1"/>
    <property type="molecule type" value="Genomic_DNA"/>
</dbReference>
<dbReference type="Proteomes" id="UP000019491">
    <property type="component" value="Unassembled WGS sequence"/>
</dbReference>
<protein>
    <submittedName>
        <fullName evidence="3">Uncharacterized protein</fullName>
    </submittedName>
</protein>
<accession>X0QWR9</accession>
<gene>
    <name evidence="3" type="ORF">RW1_005_01390</name>
</gene>
<keyword evidence="2" id="KW-0472">Membrane</keyword>
<feature type="region of interest" description="Disordered" evidence="1">
    <location>
        <begin position="87"/>
        <end position="120"/>
    </location>
</feature>
<feature type="compositionally biased region" description="Basic residues" evidence="1">
    <location>
        <begin position="32"/>
        <end position="48"/>
    </location>
</feature>
<evidence type="ECO:0000313" key="3">
    <source>
        <dbReference type="EMBL" id="GAF43030.1"/>
    </source>
</evidence>
<comment type="caution">
    <text evidence="3">The sequence shown here is derived from an EMBL/GenBank/DDBJ whole genome shotgun (WGS) entry which is preliminary data.</text>
</comment>
<reference evidence="3 4" key="1">
    <citation type="submission" date="2014-02" db="EMBL/GenBank/DDBJ databases">
        <title>Whole genome shotgun sequence of Rhodococcus wratislaviensis NBRC 100605.</title>
        <authorList>
            <person name="Hosoyama A."/>
            <person name="Tsuchikane K."/>
            <person name="Yoshida I."/>
            <person name="Ohji S."/>
            <person name="Ichikawa N."/>
            <person name="Yamazoe A."/>
            <person name="Fujita N."/>
        </authorList>
    </citation>
    <scope>NUCLEOTIDE SEQUENCE [LARGE SCALE GENOMIC DNA]</scope>
    <source>
        <strain evidence="3 4">NBRC 100605</strain>
    </source>
</reference>
<organism evidence="3 4">
    <name type="scientific">Rhodococcus wratislaviensis NBRC 100605</name>
    <dbReference type="NCBI Taxonomy" id="1219028"/>
    <lineage>
        <taxon>Bacteria</taxon>
        <taxon>Bacillati</taxon>
        <taxon>Actinomycetota</taxon>
        <taxon>Actinomycetes</taxon>
        <taxon>Mycobacteriales</taxon>
        <taxon>Nocardiaceae</taxon>
        <taxon>Rhodococcus</taxon>
    </lineage>
</organism>